<evidence type="ECO:0000313" key="3">
    <source>
        <dbReference type="EMBL" id="MBS4223846.1"/>
    </source>
</evidence>
<comment type="caution">
    <text evidence="3">The sequence shown here is derived from an EMBL/GenBank/DDBJ whole genome shotgun (WGS) entry which is preliminary data.</text>
</comment>
<evidence type="ECO:0000313" key="4">
    <source>
        <dbReference type="Proteomes" id="UP000676456"/>
    </source>
</evidence>
<dbReference type="EMBL" id="JAGYPN010000002">
    <property type="protein sequence ID" value="MBS4223846.1"/>
    <property type="molecule type" value="Genomic_DNA"/>
</dbReference>
<feature type="compositionally biased region" description="Basic and acidic residues" evidence="1">
    <location>
        <begin position="568"/>
        <end position="581"/>
    </location>
</feature>
<feature type="region of interest" description="Disordered" evidence="1">
    <location>
        <begin position="561"/>
        <end position="581"/>
    </location>
</feature>
<reference evidence="3 4" key="1">
    <citation type="submission" date="2021-05" db="EMBL/GenBank/DDBJ databases">
        <title>Novel Bacillus species.</title>
        <authorList>
            <person name="Liu G."/>
        </authorList>
    </citation>
    <scope>NUCLEOTIDE SEQUENCE [LARGE SCALE GENOMIC DNA]</scope>
    <source>
        <strain evidence="3 4">FJAT-49682</strain>
    </source>
</reference>
<dbReference type="RefSeq" id="WP_213098822.1">
    <property type="nucleotide sequence ID" value="NZ_JAGYPN010000002.1"/>
</dbReference>
<evidence type="ECO:0000256" key="1">
    <source>
        <dbReference type="SAM" id="MobiDB-lite"/>
    </source>
</evidence>
<keyword evidence="4" id="KW-1185">Reference proteome</keyword>
<accession>A0A942Z6B5</accession>
<dbReference type="AlphaFoldDB" id="A0A942Z6B5"/>
<dbReference type="SMART" id="SM00465">
    <property type="entry name" value="GIYc"/>
    <property type="match status" value="1"/>
</dbReference>
<sequence length="649" mass="77362">MKSISDVKGIVNQLIEEHSDREITSETKYNTSGIYMIYIDHLTSDKIVPIYIGQSKDVQKRYKDHLSEILALNRFSYNEYYNYFFYKSNSFYEGHFKSSKIFKFMIENNCTLSDFRMILLEEVEVGELEKKEQEYIKRLNASFFGFNQLNSLLAAFKLRREGGQLSELEDFLRLVQVDIKGIYSYYDYGFTRFNFEHSFPKNFTFLLELNDKLSDTKLFKEVKSAVDQLIRRYQLHHEMTEIRKLEEKWSILHKYYLEANDEYHQAFTILGERLRAKFKELRFYSDNAFKNFLSSIVKEEKEKHRKEFLKYLVSKQCDLNFYKLFSHQIAVVNEKLDEKNNREKTRDEAYKLLQEKRVEYKHERYKMIFPSTKYSPFSLGDRAWHFPLKIEEGMNACYIQLFISNNGRTRGEYRKDPFIVRFDYCYLDGQGRRFEKQYYIENETTKNSASGIEYIEKDFYRSFVFNPERFSITGVIENEIENSFISVLAEFRHGINDYTIKDKDLVRLEEVLDELQQLVDDETVFYLSNTESNGCLEKSLVNEGFQNHPFAEKLLKIGNRRKSSKSKPNKEPKKSKKAEKVTVKVNPKIKRAEAFREKVLARSNYTIDIINYVSSKEKVTAECKDCGHTWKIRGDHLMARLSCPECRKK</sequence>
<gene>
    <name evidence="3" type="ORF">KHA91_13910</name>
</gene>
<dbReference type="InterPro" id="IPR000305">
    <property type="entry name" value="GIY-YIG_endonuc"/>
</dbReference>
<organism evidence="3 4">
    <name type="scientific">Lederbergia citrea</name>
    <dbReference type="NCBI Taxonomy" id="2833581"/>
    <lineage>
        <taxon>Bacteria</taxon>
        <taxon>Bacillati</taxon>
        <taxon>Bacillota</taxon>
        <taxon>Bacilli</taxon>
        <taxon>Bacillales</taxon>
        <taxon>Bacillaceae</taxon>
        <taxon>Lederbergia</taxon>
    </lineage>
</organism>
<protein>
    <submittedName>
        <fullName evidence="3">Excinuclease ABC subunit C</fullName>
    </submittedName>
</protein>
<dbReference type="Proteomes" id="UP000676456">
    <property type="component" value="Unassembled WGS sequence"/>
</dbReference>
<proteinExistence type="predicted"/>
<feature type="domain" description="GIY-YIG" evidence="2">
    <location>
        <begin position="31"/>
        <end position="155"/>
    </location>
</feature>
<dbReference type="Gene3D" id="3.40.1440.10">
    <property type="entry name" value="GIY-YIG endonuclease"/>
    <property type="match status" value="1"/>
</dbReference>
<dbReference type="InterPro" id="IPR035901">
    <property type="entry name" value="GIY-YIG_endonuc_sf"/>
</dbReference>
<name>A0A942Z6B5_9BACI</name>
<evidence type="ECO:0000259" key="2">
    <source>
        <dbReference type="SMART" id="SM00465"/>
    </source>
</evidence>